<dbReference type="Pfam" id="PF23565">
    <property type="entry name" value="ARM_TANGO6"/>
    <property type="match status" value="1"/>
</dbReference>
<organism evidence="6 7">
    <name type="scientific">Ridgeia piscesae</name>
    <name type="common">Tubeworm</name>
    <dbReference type="NCBI Taxonomy" id="27915"/>
    <lineage>
        <taxon>Eukaryota</taxon>
        <taxon>Metazoa</taxon>
        <taxon>Spiralia</taxon>
        <taxon>Lophotrochozoa</taxon>
        <taxon>Annelida</taxon>
        <taxon>Polychaeta</taxon>
        <taxon>Sedentaria</taxon>
        <taxon>Canalipalpata</taxon>
        <taxon>Sabellida</taxon>
        <taxon>Siboglinidae</taxon>
        <taxon>Ridgeia</taxon>
    </lineage>
</organism>
<dbReference type="Pfam" id="PF25267">
    <property type="entry name" value="TANGO6_N"/>
    <property type="match status" value="2"/>
</dbReference>
<name>A0AAD9NST7_RIDPI</name>
<feature type="region of interest" description="Disordered" evidence="2">
    <location>
        <begin position="845"/>
        <end position="902"/>
    </location>
</feature>
<dbReference type="Pfam" id="PF10363">
    <property type="entry name" value="RTP1_C1"/>
    <property type="match status" value="1"/>
</dbReference>
<feature type="domain" description="TANGO6 HEAT repeat" evidence="4">
    <location>
        <begin position="333"/>
        <end position="616"/>
    </location>
</feature>
<sequence>MMVEVEPTKVLEVIKILVSPVNLNQDDPGGKVFDDFLHTNVLELCRQLETKYTDLRDLLDVSSHPSDDTDVRWGFVLWNLRLLQVLRCSMETAVSRQDRGEGVVSSPSADLLSLAQQKTVLTSVQLVVCLGICPGLLPGVGVPVESRSQYGRLLHPGDCAGVSREARHQRLLLCLRELLSCIRLVTLRSLILPRHLSDLLAALCQLCYGPKTAPVNSPKSCNSCASVASDSTGPLALSKPRGGSTERLVGGVALPPASGHDRAREVWLLEEEEELGPLRCKEELQRLLDEAPKPLLMRDLLLLQGGPRRTTAKIAKCPVWLQKVGGRLLADQLTRSGGIQHLLSSMLQGQPDSADWRKCNAIAQIITRCPHQMMSDEYYRQVAPQVKLKKSGFVHMCEKAHLNELLHMSEHQVSPLYIRVAVATIVAMTTQNKEAAQRLLITPLLNPLLQCTEGKQGDCQHVDSEELSQCLLDIHKVFVVGSEPHSPLLDALQPVIHVLFQLYCFIKSGVSHLRQPVKDILVTFLRQTDHQVALAVLQLMAFGDIHDRLADVTCVRMSDHLHFTLTATGGVVATTKCASLTQSVFMAGVVLSSVFDRGQWEETCQCIVHLLKQLNMDRLTAEFFLLLLKELTAIVSEEVCVGIQLNPAGSGRSRLGRNLQVLGLLAALSEHVDPACFSSNQHILQLAQVTMERGVKVLEHTNDETVGVFETDTLTLAMGLLTAVLSQPHKLTTADRDQSKSLLPLLHHIATDHSDPNIQEMATDLRIAIATHGIVLSELAKQRATDKKETGHVVKEKVQSEVIGAESVSEEVKRSAGHVSAPLIEVLSSCDSDVTSAVKCVTRNDGEHTTEGRDNIHGMSPSFTGEKMSGSGDTMSSSDTTSTGVTSTSVTTSTCDTKSSDDASPLDQALQELCDSLVPVRGHALITLTHLLQRRDPATLARRDMLLKVFRENLDHPDTYIYLQAVSGLAALGDCTPDTVLPTLLQEYSQASRSVELRVKLGEAIVKICRRLGDMIPPYRDALLGVLLSVARDTEPLVRASCLSNLGDVCKLLRFSLGTVIHEVFDVTSHLLKTDPDPEVRKAAALFLTLLLQGMDVDTIQVLDTVLRDLYRLLKLMLVTECEEMVKVHVHLALEELDTISRRLLFPPQTLTKRISILHP</sequence>
<dbReference type="SUPFAM" id="SSF48371">
    <property type="entry name" value="ARM repeat"/>
    <property type="match status" value="1"/>
</dbReference>
<dbReference type="InterPro" id="IPR019451">
    <property type="entry name" value="Rtp1_C1"/>
</dbReference>
<protein>
    <recommendedName>
        <fullName evidence="8">Transport and Golgi organization protein 6 homolog</fullName>
    </recommendedName>
</protein>
<dbReference type="InterPro" id="IPR057347">
    <property type="entry name" value="TANGO6_N"/>
</dbReference>
<evidence type="ECO:0000313" key="6">
    <source>
        <dbReference type="EMBL" id="KAK2179423.1"/>
    </source>
</evidence>
<dbReference type="InterPro" id="IPR039600">
    <property type="entry name" value="TANGO6/Rtp1"/>
</dbReference>
<feature type="domain" description="RNA polymerase II assembly factor Rtp1 C-terminal" evidence="3">
    <location>
        <begin position="907"/>
        <end position="1015"/>
    </location>
</feature>
<feature type="compositionally biased region" description="Low complexity" evidence="2">
    <location>
        <begin position="869"/>
        <end position="897"/>
    </location>
</feature>
<evidence type="ECO:0000259" key="3">
    <source>
        <dbReference type="Pfam" id="PF10363"/>
    </source>
</evidence>
<accession>A0AAD9NST7</accession>
<evidence type="ECO:0000259" key="4">
    <source>
        <dbReference type="Pfam" id="PF23565"/>
    </source>
</evidence>
<dbReference type="PANTHER" id="PTHR20959">
    <property type="entry name" value="TRANSPORT AND GOLGI ORGANIZATION PROTEIN 6 FAMILY MEMBER"/>
    <property type="match status" value="1"/>
</dbReference>
<dbReference type="InterPro" id="IPR057407">
    <property type="entry name" value="HEAT_TANGO6"/>
</dbReference>
<dbReference type="InterPro" id="IPR016024">
    <property type="entry name" value="ARM-type_fold"/>
</dbReference>
<dbReference type="Gene3D" id="1.25.10.10">
    <property type="entry name" value="Leucine-rich Repeat Variant"/>
    <property type="match status" value="1"/>
</dbReference>
<dbReference type="GO" id="GO:0009306">
    <property type="term" value="P:protein secretion"/>
    <property type="evidence" value="ECO:0007669"/>
    <property type="project" value="TreeGrafter"/>
</dbReference>
<feature type="domain" description="TANGO6 N-terminal" evidence="5">
    <location>
        <begin position="6"/>
        <end position="214"/>
    </location>
</feature>
<evidence type="ECO:0000256" key="1">
    <source>
        <dbReference type="ARBA" id="ARBA00005724"/>
    </source>
</evidence>
<dbReference type="PANTHER" id="PTHR20959:SF1">
    <property type="entry name" value="TRANSPORT AND GOLGI ORGANIZATION PROTEIN 6 HOMOLOG"/>
    <property type="match status" value="1"/>
</dbReference>
<keyword evidence="7" id="KW-1185">Reference proteome</keyword>
<evidence type="ECO:0000256" key="2">
    <source>
        <dbReference type="SAM" id="MobiDB-lite"/>
    </source>
</evidence>
<gene>
    <name evidence="6" type="ORF">NP493_491g01011</name>
</gene>
<dbReference type="Proteomes" id="UP001209878">
    <property type="component" value="Unassembled WGS sequence"/>
</dbReference>
<feature type="domain" description="TANGO6 N-terminal" evidence="5">
    <location>
        <begin position="278"/>
        <end position="331"/>
    </location>
</feature>
<dbReference type="EMBL" id="JAODUO010000491">
    <property type="protein sequence ID" value="KAK2179423.1"/>
    <property type="molecule type" value="Genomic_DNA"/>
</dbReference>
<proteinExistence type="inferred from homology"/>
<comment type="similarity">
    <text evidence="1">Belongs to the Tango6 family.</text>
</comment>
<evidence type="ECO:0000313" key="7">
    <source>
        <dbReference type="Proteomes" id="UP001209878"/>
    </source>
</evidence>
<dbReference type="InterPro" id="IPR011989">
    <property type="entry name" value="ARM-like"/>
</dbReference>
<reference evidence="6" key="1">
    <citation type="journal article" date="2023" name="Mol. Biol. Evol.">
        <title>Third-Generation Sequencing Reveals the Adaptive Role of the Epigenome in Three Deep-Sea Polychaetes.</title>
        <authorList>
            <person name="Perez M."/>
            <person name="Aroh O."/>
            <person name="Sun Y."/>
            <person name="Lan Y."/>
            <person name="Juniper S.K."/>
            <person name="Young C.R."/>
            <person name="Angers B."/>
            <person name="Qian P.Y."/>
        </authorList>
    </citation>
    <scope>NUCLEOTIDE SEQUENCE</scope>
    <source>
        <strain evidence="6">R07B-5</strain>
    </source>
</reference>
<dbReference type="AlphaFoldDB" id="A0AAD9NST7"/>
<evidence type="ECO:0000259" key="5">
    <source>
        <dbReference type="Pfam" id="PF25267"/>
    </source>
</evidence>
<feature type="compositionally biased region" description="Basic and acidic residues" evidence="2">
    <location>
        <begin position="845"/>
        <end position="856"/>
    </location>
</feature>
<comment type="caution">
    <text evidence="6">The sequence shown here is derived from an EMBL/GenBank/DDBJ whole genome shotgun (WGS) entry which is preliminary data.</text>
</comment>
<evidence type="ECO:0008006" key="8">
    <source>
        <dbReference type="Google" id="ProtNLM"/>
    </source>
</evidence>